<evidence type="ECO:0000256" key="1">
    <source>
        <dbReference type="SAM" id="MobiDB-lite"/>
    </source>
</evidence>
<evidence type="ECO:0000313" key="3">
    <source>
        <dbReference type="Proteomes" id="UP001174050"/>
    </source>
</evidence>
<evidence type="ECO:0000313" key="2">
    <source>
        <dbReference type="EMBL" id="MDN3293960.1"/>
    </source>
</evidence>
<keyword evidence="3" id="KW-1185">Reference proteome</keyword>
<dbReference type="RefSeq" id="WP_290110936.1">
    <property type="nucleotide sequence ID" value="NZ_JAUEPL010000007.1"/>
</dbReference>
<reference evidence="2" key="1">
    <citation type="submission" date="2023-06" db="EMBL/GenBank/DDBJ databases">
        <title>WGS-Sequencing of Streptomyces ficellus isolate 21 collected from sand in Gara Djebilet Iron Mine in Algeria.</title>
        <authorList>
            <person name="Zegers G.P."/>
            <person name="Gomez A."/>
            <person name="Gueddou A."/>
            <person name="Zahara A.F."/>
            <person name="Worth M."/>
            <person name="Sevigny J.L."/>
            <person name="Tisa L."/>
        </authorList>
    </citation>
    <scope>NUCLEOTIDE SEQUENCE</scope>
    <source>
        <strain evidence="2">AS11</strain>
    </source>
</reference>
<feature type="compositionally biased region" description="Basic and acidic residues" evidence="1">
    <location>
        <begin position="1"/>
        <end position="13"/>
    </location>
</feature>
<feature type="compositionally biased region" description="Basic and acidic residues" evidence="1">
    <location>
        <begin position="22"/>
        <end position="46"/>
    </location>
</feature>
<sequence length="61" mass="6890">MGEPGRQEDRYKSPLEQVTGENDVHPEEERTAPRTERQGREAEQAGKAESAQEEGLQQPEL</sequence>
<gene>
    <name evidence="2" type="ORF">QWM81_07850</name>
</gene>
<accession>A0ABT7Z379</accession>
<proteinExistence type="predicted"/>
<protein>
    <submittedName>
        <fullName evidence="2">Uncharacterized protein</fullName>
    </submittedName>
</protein>
<comment type="caution">
    <text evidence="2">The sequence shown here is derived from an EMBL/GenBank/DDBJ whole genome shotgun (WGS) entry which is preliminary data.</text>
</comment>
<dbReference type="EMBL" id="JAUEPL010000007">
    <property type="protein sequence ID" value="MDN3293960.1"/>
    <property type="molecule type" value="Genomic_DNA"/>
</dbReference>
<organism evidence="2 3">
    <name type="scientific">Streptomyces ficellus</name>
    <dbReference type="NCBI Taxonomy" id="1977088"/>
    <lineage>
        <taxon>Bacteria</taxon>
        <taxon>Bacillati</taxon>
        <taxon>Actinomycetota</taxon>
        <taxon>Actinomycetes</taxon>
        <taxon>Kitasatosporales</taxon>
        <taxon>Streptomycetaceae</taxon>
        <taxon>Streptomyces</taxon>
    </lineage>
</organism>
<dbReference type="Proteomes" id="UP001174050">
    <property type="component" value="Unassembled WGS sequence"/>
</dbReference>
<feature type="region of interest" description="Disordered" evidence="1">
    <location>
        <begin position="1"/>
        <end position="61"/>
    </location>
</feature>
<name>A0ABT7Z379_9ACTN</name>